<proteinExistence type="predicted"/>
<keyword evidence="3 9" id="KW-0597">Phosphoprotein</keyword>
<dbReference type="CDD" id="cd17546">
    <property type="entry name" value="REC_hyHK_CKI1_RcsC-like"/>
    <property type="match status" value="1"/>
</dbReference>
<dbReference type="InterPro" id="IPR036890">
    <property type="entry name" value="HATPase_C_sf"/>
</dbReference>
<evidence type="ECO:0000256" key="6">
    <source>
        <dbReference type="ARBA" id="ARBA00023026"/>
    </source>
</evidence>
<comment type="catalytic activity">
    <reaction evidence="1">
        <text>ATP + protein L-histidine = ADP + protein N-phospho-L-histidine.</text>
        <dbReference type="EC" id="2.7.13.3"/>
    </reaction>
</comment>
<dbReference type="InterPro" id="IPR011006">
    <property type="entry name" value="CheY-like_superfamily"/>
</dbReference>
<evidence type="ECO:0000259" key="12">
    <source>
        <dbReference type="PROSITE" id="PS50110"/>
    </source>
</evidence>
<evidence type="ECO:0000256" key="2">
    <source>
        <dbReference type="ARBA" id="ARBA00012438"/>
    </source>
</evidence>
<dbReference type="SMART" id="SM00448">
    <property type="entry name" value="REC"/>
    <property type="match status" value="1"/>
</dbReference>
<dbReference type="PROSITE" id="PS50110">
    <property type="entry name" value="RESPONSE_REGULATORY"/>
    <property type="match status" value="1"/>
</dbReference>
<dbReference type="EMBL" id="QEXO01000001">
    <property type="protein sequence ID" value="PWE15269.1"/>
    <property type="molecule type" value="Genomic_DNA"/>
</dbReference>
<dbReference type="EC" id="2.7.13.3" evidence="2"/>
<dbReference type="InterPro" id="IPR036097">
    <property type="entry name" value="HisK_dim/P_sf"/>
</dbReference>
<evidence type="ECO:0000256" key="5">
    <source>
        <dbReference type="ARBA" id="ARBA00023012"/>
    </source>
</evidence>
<dbReference type="PRINTS" id="PR00344">
    <property type="entry name" value="BCTRLSENSOR"/>
</dbReference>
<dbReference type="Pfam" id="PF00072">
    <property type="entry name" value="Response_reg"/>
    <property type="match status" value="1"/>
</dbReference>
<accession>A0A2U2BMQ8</accession>
<protein>
    <recommendedName>
        <fullName evidence="8">Virulence sensor protein BvgS</fullName>
        <ecNumber evidence="2">2.7.13.3</ecNumber>
    </recommendedName>
</protein>
<dbReference type="SUPFAM" id="SSF52172">
    <property type="entry name" value="CheY-like"/>
    <property type="match status" value="1"/>
</dbReference>
<feature type="modified residue" description="4-aspartylphosphate" evidence="9">
    <location>
        <position position="864"/>
    </location>
</feature>
<gene>
    <name evidence="13" type="ORF">DF183_00565</name>
</gene>
<dbReference type="Gene3D" id="3.30.565.10">
    <property type="entry name" value="Histidine kinase-like ATPase, C-terminal domain"/>
    <property type="match status" value="1"/>
</dbReference>
<comment type="caution">
    <text evidence="13">The sequence shown here is derived from an EMBL/GenBank/DDBJ whole genome shotgun (WGS) entry which is preliminary data.</text>
</comment>
<evidence type="ECO:0000313" key="13">
    <source>
        <dbReference type="EMBL" id="PWE15269.1"/>
    </source>
</evidence>
<dbReference type="PANTHER" id="PTHR45339:SF6">
    <property type="entry name" value="SENSORY HISTIDINE PROTEIN KINASE"/>
    <property type="match status" value="1"/>
</dbReference>
<feature type="domain" description="Response regulatory" evidence="12">
    <location>
        <begin position="815"/>
        <end position="929"/>
    </location>
</feature>
<keyword evidence="10" id="KW-0472">Membrane</keyword>
<dbReference type="Pfam" id="PF02518">
    <property type="entry name" value="HATPase_c"/>
    <property type="match status" value="1"/>
</dbReference>
<evidence type="ECO:0000256" key="1">
    <source>
        <dbReference type="ARBA" id="ARBA00000085"/>
    </source>
</evidence>
<evidence type="ECO:0000256" key="10">
    <source>
        <dbReference type="SAM" id="Phobius"/>
    </source>
</evidence>
<dbReference type="GO" id="GO:0000155">
    <property type="term" value="F:phosphorelay sensor kinase activity"/>
    <property type="evidence" value="ECO:0007669"/>
    <property type="project" value="InterPro"/>
</dbReference>
<evidence type="ECO:0000256" key="3">
    <source>
        <dbReference type="ARBA" id="ARBA00022553"/>
    </source>
</evidence>
<dbReference type="Proteomes" id="UP000245216">
    <property type="component" value="Unassembled WGS sequence"/>
</dbReference>
<dbReference type="InterPro" id="IPR001789">
    <property type="entry name" value="Sig_transdc_resp-reg_receiver"/>
</dbReference>
<sequence length="930" mass="102391">MKTRQLGGGPLRENLPAMQVPRFPSVLLGALSLILILCASLGTGAYLYASATHLISEYRRQLNSAADHAQLFFDQREVLLRAVAATAVAPDTVVLSDQRSNLETMNTPDNRSLDHYTLLLTRRHWNAIHRTGTLRYSELNPVQDYRLERDGQRLSWEPQADALATRLIAINQEPHARQIPVVWLHQDVDSTSQLVAYTPIDRDNRQGAWLGLELKDIDRALTLTPPPPSTEYILFDIRGQAVLYSSAPPDSSELRWVQQDYFGFDGKGWPHHIILSKSIGTGGLRVLYALPIQQLLHDGRRALITALLTLTVFTTIVLVGASLIRRRLLLPARQQQQSLVDSVTLNRKLIAMAPVGLALVDAQGEVIFQENLQARTWMQGDEQWRSRLPGEHEQSACTDLTLKDGRSVRVHAISLSYRGNRAALCSIIDITSEKAEEAALRHSRQLAENANIAKTQFLTTMSHEIRTPLYGILGTLELLSLSEKHPHSSPYLDTLRRSAETLFRVVGESLDLSRIEAGHVTLEPREFTPQEQVDEVIAAFAATAQNKGLLLYSVTPVRALVPTIGDPLKIRQILSNLISNAIKFTTSGHVVLRLHTEPQPGKRLALRFQITDSGHGISAEVLPKLFQPYFSLNEGGISKQPGTGLGLPICQRLASLMGGSLSVVSEPGLGTSITFEVILPIATPPGTPPAPESVLAFRPVYVAGDIPEIVSNVSKWLRHWGAYALPYTGQPAKAGTVLVHSWPSYATSTPEWTGRQVMVQPNSQSTSTQTDNSDCFYTASTAMNDIMQAVQQAQALDCAPVRADEPFTLPVRAQHVLVVDDNPVNRQILQEQLTVLGCTTHLEASGEAALALTDKNRFDIVFTDLFMPGMDGYSLARALRAEDYQGRIIGITANAILDKDKEWSVAGMDALLIKPLPMAALRDSLQPPTL</sequence>
<dbReference type="PANTHER" id="PTHR45339">
    <property type="entry name" value="HYBRID SIGNAL TRANSDUCTION HISTIDINE KINASE J"/>
    <property type="match status" value="1"/>
</dbReference>
<keyword evidence="6" id="KW-0843">Virulence</keyword>
<dbReference type="AlphaFoldDB" id="A0A2U2BMQ8"/>
<dbReference type="SUPFAM" id="SSF55874">
    <property type="entry name" value="ATPase domain of HSP90 chaperone/DNA topoisomerase II/histidine kinase"/>
    <property type="match status" value="1"/>
</dbReference>
<keyword evidence="10" id="KW-0812">Transmembrane</keyword>
<keyword evidence="10" id="KW-1133">Transmembrane helix</keyword>
<feature type="transmembrane region" description="Helical" evidence="10">
    <location>
        <begin position="302"/>
        <end position="324"/>
    </location>
</feature>
<evidence type="ECO:0000256" key="7">
    <source>
        <dbReference type="ARBA" id="ARBA00058004"/>
    </source>
</evidence>
<dbReference type="RefSeq" id="WP_109088175.1">
    <property type="nucleotide sequence ID" value="NZ_QEXO01000001.1"/>
</dbReference>
<feature type="domain" description="Histidine kinase" evidence="11">
    <location>
        <begin position="460"/>
        <end position="683"/>
    </location>
</feature>
<keyword evidence="5" id="KW-0902">Two-component regulatory system</keyword>
<dbReference type="PROSITE" id="PS50109">
    <property type="entry name" value="HIS_KIN"/>
    <property type="match status" value="1"/>
</dbReference>
<dbReference type="CDD" id="cd16922">
    <property type="entry name" value="HATPase_EvgS-ArcB-TorS-like"/>
    <property type="match status" value="1"/>
</dbReference>
<dbReference type="InterPro" id="IPR005467">
    <property type="entry name" value="His_kinase_dom"/>
</dbReference>
<dbReference type="FunFam" id="3.30.565.10:FF:000010">
    <property type="entry name" value="Sensor histidine kinase RcsC"/>
    <property type="match status" value="1"/>
</dbReference>
<keyword evidence="4" id="KW-0732">Signal</keyword>
<reference evidence="13 14" key="2">
    <citation type="submission" date="2018-05" db="EMBL/GenBank/DDBJ databases">
        <authorList>
            <person name="Lanie J.A."/>
            <person name="Ng W.-L."/>
            <person name="Kazmierczak K.M."/>
            <person name="Andrzejewski T.M."/>
            <person name="Davidsen T.M."/>
            <person name="Wayne K.J."/>
            <person name="Tettelin H."/>
            <person name="Glass J.I."/>
            <person name="Rusch D."/>
            <person name="Podicherti R."/>
            <person name="Tsui H.-C.T."/>
            <person name="Winkler M.E."/>
        </authorList>
    </citation>
    <scope>NUCLEOTIDE SEQUENCE [LARGE SCALE GENOMIC DNA]</scope>
    <source>
        <strain evidence="13 14">YBY</strain>
    </source>
</reference>
<feature type="transmembrane region" description="Helical" evidence="10">
    <location>
        <begin position="26"/>
        <end position="49"/>
    </location>
</feature>
<dbReference type="InterPro" id="IPR003661">
    <property type="entry name" value="HisK_dim/P_dom"/>
</dbReference>
<dbReference type="Pfam" id="PF00512">
    <property type="entry name" value="HisKA"/>
    <property type="match status" value="1"/>
</dbReference>
<name>A0A2U2BMQ8_ALCFA</name>
<organism evidence="13 14">
    <name type="scientific">Alcaligenes faecalis</name>
    <dbReference type="NCBI Taxonomy" id="511"/>
    <lineage>
        <taxon>Bacteria</taxon>
        <taxon>Pseudomonadati</taxon>
        <taxon>Pseudomonadota</taxon>
        <taxon>Betaproteobacteria</taxon>
        <taxon>Burkholderiales</taxon>
        <taxon>Alcaligenaceae</taxon>
        <taxon>Alcaligenes</taxon>
    </lineage>
</organism>
<dbReference type="Gene3D" id="3.40.50.2300">
    <property type="match status" value="1"/>
</dbReference>
<dbReference type="InterPro" id="IPR003594">
    <property type="entry name" value="HATPase_dom"/>
</dbReference>
<dbReference type="SUPFAM" id="SSF47384">
    <property type="entry name" value="Homodimeric domain of signal transducing histidine kinase"/>
    <property type="match status" value="1"/>
</dbReference>
<dbReference type="Gene3D" id="1.10.287.130">
    <property type="match status" value="1"/>
</dbReference>
<dbReference type="CDD" id="cd00082">
    <property type="entry name" value="HisKA"/>
    <property type="match status" value="1"/>
</dbReference>
<evidence type="ECO:0000256" key="4">
    <source>
        <dbReference type="ARBA" id="ARBA00022729"/>
    </source>
</evidence>
<comment type="function">
    <text evidence="7">Member of the two-component regulatory system BvgS/BvgA. Phosphorylates BvgA via a four-step phosphorelay in response to environmental signals.</text>
</comment>
<dbReference type="InterPro" id="IPR004358">
    <property type="entry name" value="Sig_transdc_His_kin-like_C"/>
</dbReference>
<dbReference type="STRING" id="511.UZ73_04290"/>
<evidence type="ECO:0000313" key="14">
    <source>
        <dbReference type="Proteomes" id="UP000245216"/>
    </source>
</evidence>
<evidence type="ECO:0000256" key="9">
    <source>
        <dbReference type="PROSITE-ProRule" id="PRU00169"/>
    </source>
</evidence>
<evidence type="ECO:0000256" key="8">
    <source>
        <dbReference type="ARBA" id="ARBA00070152"/>
    </source>
</evidence>
<dbReference type="SMART" id="SM00388">
    <property type="entry name" value="HisKA"/>
    <property type="match status" value="1"/>
</dbReference>
<evidence type="ECO:0000259" key="11">
    <source>
        <dbReference type="PROSITE" id="PS50109"/>
    </source>
</evidence>
<dbReference type="SMART" id="SM00387">
    <property type="entry name" value="HATPase_c"/>
    <property type="match status" value="1"/>
</dbReference>
<reference evidence="13 14" key="1">
    <citation type="submission" date="2018-05" db="EMBL/GenBank/DDBJ databases">
        <title>Genome Sequence of an Efficient Indole-Degrading Bacterium, Alcaligenes sp.YBY.</title>
        <authorList>
            <person name="Yang B."/>
        </authorList>
    </citation>
    <scope>NUCLEOTIDE SEQUENCE [LARGE SCALE GENOMIC DNA]</scope>
    <source>
        <strain evidence="13 14">YBY</strain>
    </source>
</reference>